<dbReference type="Pfam" id="PF13812">
    <property type="entry name" value="PPR_3"/>
    <property type="match status" value="1"/>
</dbReference>
<dbReference type="InParanoid" id="Q2H6L3"/>
<dbReference type="eggNOG" id="KOG4197">
    <property type="taxonomic scope" value="Eukaryota"/>
</dbReference>
<protein>
    <recommendedName>
        <fullName evidence="9">Pentacotripeptide-repeat region of PRORP domain-containing protein</fullName>
    </recommendedName>
</protein>
<dbReference type="OrthoDB" id="185373at2759"/>
<accession>Q2H6L3</accession>
<dbReference type="HOGENOM" id="CLU_007681_2_0_1"/>
<comment type="subunit">
    <text evidence="4">Binds to mitochondrial small subunit 15S rRNA.</text>
</comment>
<dbReference type="InterPro" id="IPR011990">
    <property type="entry name" value="TPR-like_helical_dom_sf"/>
</dbReference>
<feature type="repeat" description="PPR" evidence="5">
    <location>
        <begin position="590"/>
        <end position="624"/>
    </location>
</feature>
<reference evidence="8" key="1">
    <citation type="journal article" date="2015" name="Genome Announc.">
        <title>Draft genome sequence of the cellulolytic fungus Chaetomium globosum.</title>
        <authorList>
            <person name="Cuomo C.A."/>
            <person name="Untereiner W.A."/>
            <person name="Ma L.-J."/>
            <person name="Grabherr M."/>
            <person name="Birren B.W."/>
        </authorList>
    </citation>
    <scope>NUCLEOTIDE SEQUENCE [LARGE SCALE GENOMIC DNA]</scope>
    <source>
        <strain evidence="8">ATCC 6205 / CBS 148.51 / DSM 1962 / NBRC 6347 / NRRL 1970</strain>
    </source>
</reference>
<sequence length="857" mass="94846">MRELGSVGSVCLRCQVRLLVTSRARTRRGISSSSGTATAEDARTDIRTNNGGGLGAERSVDRPSIAPHSTPRHPISSSHSPSVAMFQSIVQNQAQAAPPFGTMVVGTANLELVKDVLRMQTMMREGATLAEAYTYFQETVYPQITKEGAAEVSQIVKNQIAAVLLNRLALEKARDFDSNRLPSVTRITEIMLELDVLKPAAWATLVITLVQHIYRQNTVPDKYDSIKDYETAMARRDALVHDLLGAWRVFCSQRSPAQGGSSTKPPVTNVFNTGPARPIGKPPQQLTLQQAFGAMFPQYLTPSLLRPTFAAFATYKLLTDAFSRARATKGEAAPFLHMMTGLIFQTRPPRREDFQPIFDTFLDLPHFVWPKRQKKAKANAFLDPSGQLPDNVNASVHRQLGDAIKSMHVRMVDNAWSEFWGDEATPDAAHIAELGKCPEMFDYFILAYTMMRRPQQAIGVWNNMERIGIRPSIKTWNSMLHGCVKANNPRGLRTVWDKLVASGIKLDATIWAARINGFFVCGEPDAGLRALDEMAKIWAARSDPRYAAVAVQPSVEAVNAVLSGLIRLKDRERDTTRVLAWAAKRGIDPDIYTFNTLLRPLVRRGDMAGIDQIFDAMRSTNIRADVATFTVLLEGTLNQIGNLPPAQQVSLVERMLEAMKAAGVEINMQAYAKILHILLREGDRAEEPVKAVLAQIWGRGLELTSHIYSHAGGALLLTRPARLGCRHCPDREQAPASDTQEVSDRVFLGVRHQGATAQAGEVRRALYIFDRVFVNGNSTITFGTLYDLLRAVVDVGDGEAAVRVVEAARKIGTADEVGVVQGGGEGRRYWKHRFWHLAYAQGLMGEQLAERFWEANV</sequence>
<keyword evidence="2" id="KW-0677">Repeat</keyword>
<dbReference type="PROSITE" id="PS51375">
    <property type="entry name" value="PPR"/>
    <property type="match status" value="2"/>
</dbReference>
<evidence type="ECO:0000256" key="5">
    <source>
        <dbReference type="PROSITE-ProRule" id="PRU00708"/>
    </source>
</evidence>
<comment type="function">
    <text evidence="3">Regulates mitochondrial small subunit maturation by controlling 15S rRNA 5'-end processing. Localizes to the 5' precursor of the 15S rRNA in a position that is subsequently occupied by mS47 in the mature yeast mtSSU. Uses structure and sequence-specific RNA recognition, binding to a single-stranded region of the precursor and specifically recognizing bases -6 to -1. The exchange of Ccm1 for mS47 is coupled to the irreversible removal of precursor rRNA that is accompanied by conformational changes of the mitoribosomal proteins uS5m and mS26. These conformational changes signal completion of 5'-end rRNA processing through protection of the mature 5'-end of the 15S rRNA and stabilization of mS47. The removal of the 5' precursor together with the dissociation of Ccm1 may be catalyzed by the 5'-3' exoribonuclease Pet127. Involved in the specific removal of group I introns in mitochondrial encoded transcripts.</text>
</comment>
<evidence type="ECO:0000256" key="4">
    <source>
        <dbReference type="ARBA" id="ARBA00044511"/>
    </source>
</evidence>
<name>Q2H6L3_CHAGB</name>
<feature type="repeat" description="PPR" evidence="5">
    <location>
        <begin position="472"/>
        <end position="506"/>
    </location>
</feature>
<dbReference type="VEuPathDB" id="FungiDB:CHGG_05702"/>
<evidence type="ECO:0000313" key="7">
    <source>
        <dbReference type="EMBL" id="EAQ89083.1"/>
    </source>
</evidence>
<dbReference type="InterPro" id="IPR002885">
    <property type="entry name" value="PPR_rpt"/>
</dbReference>
<dbReference type="OMA" id="TGMMHGW"/>
<organism evidence="7 8">
    <name type="scientific">Chaetomium globosum (strain ATCC 6205 / CBS 148.51 / DSM 1962 / NBRC 6347 / NRRL 1970)</name>
    <name type="common">Soil fungus</name>
    <dbReference type="NCBI Taxonomy" id="306901"/>
    <lineage>
        <taxon>Eukaryota</taxon>
        <taxon>Fungi</taxon>
        <taxon>Dikarya</taxon>
        <taxon>Ascomycota</taxon>
        <taxon>Pezizomycotina</taxon>
        <taxon>Sordariomycetes</taxon>
        <taxon>Sordariomycetidae</taxon>
        <taxon>Sordariales</taxon>
        <taxon>Chaetomiaceae</taxon>
        <taxon>Chaetomium</taxon>
    </lineage>
</organism>
<dbReference type="PANTHER" id="PTHR47447">
    <property type="entry name" value="OS03G0856100 PROTEIN"/>
    <property type="match status" value="1"/>
</dbReference>
<evidence type="ECO:0000256" key="2">
    <source>
        <dbReference type="ARBA" id="ARBA00022737"/>
    </source>
</evidence>
<evidence type="ECO:0000256" key="3">
    <source>
        <dbReference type="ARBA" id="ARBA00044493"/>
    </source>
</evidence>
<dbReference type="AlphaFoldDB" id="Q2H6L3"/>
<dbReference type="STRING" id="306901.Q2H6L3"/>
<feature type="compositionally biased region" description="Low complexity" evidence="6">
    <location>
        <begin position="67"/>
        <end position="80"/>
    </location>
</feature>
<dbReference type="Proteomes" id="UP000001056">
    <property type="component" value="Unassembled WGS sequence"/>
</dbReference>
<dbReference type="NCBIfam" id="TIGR00756">
    <property type="entry name" value="PPR"/>
    <property type="match status" value="1"/>
</dbReference>
<evidence type="ECO:0000256" key="6">
    <source>
        <dbReference type="SAM" id="MobiDB-lite"/>
    </source>
</evidence>
<comment type="similarity">
    <text evidence="1">Belongs to the CCM1 family.</text>
</comment>
<proteinExistence type="inferred from homology"/>
<keyword evidence="8" id="KW-1185">Reference proteome</keyword>
<feature type="region of interest" description="Disordered" evidence="6">
    <location>
        <begin position="25"/>
        <end position="80"/>
    </location>
</feature>
<dbReference type="RefSeq" id="XP_001221797.1">
    <property type="nucleotide sequence ID" value="XM_001221796.1"/>
</dbReference>
<dbReference type="GeneID" id="4390554"/>
<dbReference type="Gene3D" id="1.25.40.10">
    <property type="entry name" value="Tetratricopeptide repeat domain"/>
    <property type="match status" value="2"/>
</dbReference>
<dbReference type="PANTHER" id="PTHR47447:SF23">
    <property type="entry name" value="PENTACOTRIPEPTIDE-REPEAT REGION OF PRORP DOMAIN-CONTAINING PROTEIN"/>
    <property type="match status" value="1"/>
</dbReference>
<dbReference type="EMBL" id="CH408031">
    <property type="protein sequence ID" value="EAQ89083.1"/>
    <property type="molecule type" value="Genomic_DNA"/>
</dbReference>
<evidence type="ECO:0000256" key="1">
    <source>
        <dbReference type="ARBA" id="ARBA00006192"/>
    </source>
</evidence>
<evidence type="ECO:0008006" key="9">
    <source>
        <dbReference type="Google" id="ProtNLM"/>
    </source>
</evidence>
<gene>
    <name evidence="7" type="ORF">CHGG_05702</name>
</gene>
<dbReference type="Pfam" id="PF13041">
    <property type="entry name" value="PPR_2"/>
    <property type="match status" value="1"/>
</dbReference>
<feature type="compositionally biased region" description="Low complexity" evidence="6">
    <location>
        <begin position="29"/>
        <end position="39"/>
    </location>
</feature>
<evidence type="ECO:0000313" key="8">
    <source>
        <dbReference type="Proteomes" id="UP000001056"/>
    </source>
</evidence>